<keyword evidence="7" id="KW-1185">Reference proteome</keyword>
<evidence type="ECO:0000256" key="4">
    <source>
        <dbReference type="SAM" id="MobiDB-lite"/>
    </source>
</evidence>
<reference evidence="6" key="1">
    <citation type="submission" date="2024-01" db="EMBL/GenBank/DDBJ databases">
        <title>GRCr8: a new rat reference genome assembly contstructed from accurate long reads and long range scaffolding.</title>
        <authorList>
            <person name="Doris P.A."/>
            <person name="Kalbfleisch T."/>
            <person name="Li K."/>
            <person name="Howe K."/>
            <person name="Wood J."/>
        </authorList>
    </citation>
    <scope>NUCLEOTIDE SEQUENCE [LARGE SCALE GENOMIC DNA]</scope>
    <source>
        <strain evidence="6">Brown Norway</strain>
    </source>
</reference>
<evidence type="ECO:0000313" key="6">
    <source>
        <dbReference type="Ensembl" id="ENSRNOP00000098850.1"/>
    </source>
</evidence>
<dbReference type="Ensembl" id="ENSRNOT00000141897.1">
    <property type="protein sequence ID" value="ENSRNOP00000098850.1"/>
    <property type="gene ID" value="ENSRNOG00000016172.10"/>
</dbReference>
<feature type="compositionally biased region" description="Polar residues" evidence="4">
    <location>
        <begin position="1365"/>
        <end position="1384"/>
    </location>
</feature>
<name>A0ABK0L4L7_RAT</name>
<reference evidence="6" key="2">
    <citation type="submission" date="2025-08" db="UniProtKB">
        <authorList>
            <consortium name="Ensembl"/>
        </authorList>
    </citation>
    <scope>IDENTIFICATION</scope>
    <source>
        <strain evidence="6">Brown Norway</strain>
    </source>
</reference>
<evidence type="ECO:0000313" key="7">
    <source>
        <dbReference type="Proteomes" id="UP000002494"/>
    </source>
</evidence>
<dbReference type="RGD" id="1310016">
    <property type="gene designation" value="Ric1"/>
</dbReference>
<feature type="region of interest" description="Disordered" evidence="4">
    <location>
        <begin position="1008"/>
        <end position="1035"/>
    </location>
</feature>
<dbReference type="InterPro" id="IPR040096">
    <property type="entry name" value="Ric1"/>
</dbReference>
<feature type="region of interest" description="Disordered" evidence="4">
    <location>
        <begin position="973"/>
        <end position="992"/>
    </location>
</feature>
<evidence type="ECO:0000259" key="5">
    <source>
        <dbReference type="Pfam" id="PF07064"/>
    </source>
</evidence>
<feature type="region of interest" description="Disordered" evidence="4">
    <location>
        <begin position="1342"/>
        <end position="1410"/>
    </location>
</feature>
<comment type="subcellular location">
    <subcellularLocation>
        <location evidence="1">Membrane</location>
    </subcellularLocation>
</comment>
<dbReference type="SUPFAM" id="SSF50969">
    <property type="entry name" value="YVTN repeat-like/Quinoprotein amine dehydrogenase"/>
    <property type="match status" value="1"/>
</dbReference>
<proteinExistence type="evidence at protein level"/>
<dbReference type="Proteomes" id="UP000002494">
    <property type="component" value="Chromosome 1"/>
</dbReference>
<dbReference type="PANTHER" id="PTHR22746">
    <property type="entry name" value="RAB6A-GEF COMPLEX PARTNER PROTEIN 1"/>
    <property type="match status" value="1"/>
</dbReference>
<evidence type="ECO:0007829" key="8">
    <source>
        <dbReference type="PeptideAtlas" id="A0ABK0L4L7"/>
    </source>
</evidence>
<dbReference type="InterPro" id="IPR009771">
    <property type="entry name" value="RIC1_C"/>
</dbReference>
<evidence type="ECO:0000256" key="2">
    <source>
        <dbReference type="ARBA" id="ARBA00023136"/>
    </source>
</evidence>
<evidence type="ECO:0000256" key="3">
    <source>
        <dbReference type="ARBA" id="ARBA00029879"/>
    </source>
</evidence>
<dbReference type="InterPro" id="IPR011044">
    <property type="entry name" value="Quino_amine_DH_bsu"/>
</dbReference>
<gene>
    <name evidence="6" type="primary">Ric1</name>
</gene>
<dbReference type="PANTHER" id="PTHR22746:SF10">
    <property type="entry name" value="GUANINE NUCLEOTIDE EXCHANGE FACTOR SUBUNIT RIC1"/>
    <property type="match status" value="1"/>
</dbReference>
<keyword evidence="8" id="KW-1267">Proteomics identification</keyword>
<evidence type="ECO:0000256" key="1">
    <source>
        <dbReference type="ARBA" id="ARBA00004370"/>
    </source>
</evidence>
<sequence length="1410" mass="157107">MYFLSGWPKRLLCAPRSPAEAPLHVQSDPRRAFFAVLAPARLSIWYSRPSVLIVTYKEPAKSSAQFGSYTQAEWRPNSTMIAVSTANGYILFFHITSSRGDKYLYEPVYPKGSPQMKGIPHFKEEHCAPALNLEMKKILDLQAPIMSLQSVLEDLLVATSDGLLHLIHWEGMTNGRKAINLSTVPFSVDLQSSRVGSFLGFADVHIKDMEYCATLDGFAVVFNDGKVGFITPVSSRFTAEQLHGVWPQDVVDGTCVAVNNKYRLMAFGCASGSVQVYTIDNTTGAMLLSHKLELTAKQYPDIWNKTGAVKLIRWSPDNSAVIVTWEYGGLSLWSVFGAQLICTLGGDFAYRSDGTKKDPLKINSMSWGAEGYHLWVISEFGSQHTQTDTDLGSAVKEPSILLFQFIKSVLTVNPCMSNQEQVLLQGEDRLYLNCGEASQTQNLKYSSARAEHMPRHEKSPFADGGLESPGLSTLLGHRHWHVVQFSAIDKLGQNIAVAGKFGFAHYSLLTKKWKLFGNITQEQNMIVTGGLAWWNDFMVLACYNLSDRQEELRIYLRTSNLDNAFAHVTKAPIETLLLSVFRDMVVVFRADCSICLYSIERKSDGSSTTASVQVLQEVSMSRYIPHPFLVVSVTLTSVSTENGITLKMPQQARDAESIMLNLAGQLIMMQRDRSGPQIREKDSNPSQRKLLPFCPPVVLAQSVENVWTTCRANKQKRHLLEALWLSCGGAGMKVWLPLFPRDHRKPHSFLSQRIMLPFHINIYPLAVLFEDALVLGAVNDTLLYDSLYTRNSAREQLEVLFPFCVVERTSQIYLHHILRQLLVRNLGEQALLLAQSCAALAYFPHVLELMLHEVLEEEASSREPIPDPLLPTVAKFISEFPLFLQTVVHCARKTEYALWNYLFAAVGNPKDLFEECLMAQDLDTAASYLIILQNMEVPAVSRQHATLLFNTALEQGKWDLCRHMIRFLKAIGSGESETPPSTPTSQEPSSSGGFEFFRNRSISLSQSAENVPPGKFGLQKTLSMPTGPSGKRWSKDSDCAENMYIDMMLWRHARRLLEDVRLKDLGCFAAQLGFELISWLCKERTRAARVDNFVVALKRLHKDFLWPLPIIPASSISSPFKNGKCRAVGEQLLKSQSADPFLTPEMDAGISTIQRSQSWLSSIGPTHRDADIASSPGPQMQDAFLSPLSNRGDECSIGSATDLTESSSMVDGDWTMVDENFSTLSLTQSELEHISMELASKGPHKSQVQLRYLLHIFMEAGCLDWCVVIGLILKESSVVSQILGIAQSSEIDGEMLQNIKAGLHAVDRWASTDCPGYKPFLNIIKPQLQKLSEITEELVQPDTFQPITVGKSPEQTSPRAEESRGSSSHGSITQSETGSNNSMVSRKEEDTTQADEEEPFQDGAYDCSVS</sequence>
<feature type="compositionally biased region" description="Acidic residues" evidence="4">
    <location>
        <begin position="1391"/>
        <end position="1400"/>
    </location>
</feature>
<dbReference type="Pfam" id="PF25440">
    <property type="entry name" value="Beta-prop_RIC1_2nd"/>
    <property type="match status" value="1"/>
</dbReference>
<dbReference type="GeneTree" id="ENSGT00390000002955"/>
<keyword evidence="2" id="KW-0472">Membrane</keyword>
<accession>A0ABK0L4L7</accession>
<dbReference type="Gene3D" id="2.130.10.10">
    <property type="entry name" value="YVTN repeat-like/Quinoprotein amine dehydrogenase"/>
    <property type="match status" value="1"/>
</dbReference>
<protein>
    <recommendedName>
        <fullName evidence="3">Protein RIC1 homolog</fullName>
    </recommendedName>
</protein>
<feature type="domain" description="RIC1 C-terminal alpha solenoid region" evidence="5">
    <location>
        <begin position="815"/>
        <end position="973"/>
    </location>
</feature>
<dbReference type="Pfam" id="PF07064">
    <property type="entry name" value="RIC1"/>
    <property type="match status" value="1"/>
</dbReference>
<dbReference type="InterPro" id="IPR015943">
    <property type="entry name" value="WD40/YVTN_repeat-like_dom_sf"/>
</dbReference>
<organism evidence="6 7">
    <name type="scientific">Rattus norvegicus</name>
    <name type="common">Rat</name>
    <dbReference type="NCBI Taxonomy" id="10116"/>
    <lineage>
        <taxon>Eukaryota</taxon>
        <taxon>Metazoa</taxon>
        <taxon>Chordata</taxon>
        <taxon>Craniata</taxon>
        <taxon>Vertebrata</taxon>
        <taxon>Euteleostomi</taxon>
        <taxon>Mammalia</taxon>
        <taxon>Eutheria</taxon>
        <taxon>Euarchontoglires</taxon>
        <taxon>Glires</taxon>
        <taxon>Rodentia</taxon>
        <taxon>Myomorpha</taxon>
        <taxon>Muroidea</taxon>
        <taxon>Muridae</taxon>
        <taxon>Murinae</taxon>
        <taxon>Rattus</taxon>
    </lineage>
</organism>
<reference evidence="6" key="3">
    <citation type="submission" date="2025-09" db="UniProtKB">
        <authorList>
            <consortium name="Ensembl"/>
        </authorList>
    </citation>
    <scope>IDENTIFICATION</scope>
    <source>
        <strain evidence="6">Brown Norway</strain>
    </source>
</reference>